<evidence type="ECO:0000259" key="7">
    <source>
        <dbReference type="Pfam" id="PF14322"/>
    </source>
</evidence>
<dbReference type="Pfam" id="PF07980">
    <property type="entry name" value="SusD_RagB"/>
    <property type="match status" value="1"/>
</dbReference>
<keyword evidence="4" id="KW-0472">Membrane</keyword>
<evidence type="ECO:0000256" key="4">
    <source>
        <dbReference type="ARBA" id="ARBA00023136"/>
    </source>
</evidence>
<feature type="domain" description="RagB/SusD" evidence="6">
    <location>
        <begin position="411"/>
        <end position="561"/>
    </location>
</feature>
<evidence type="ECO:0000259" key="6">
    <source>
        <dbReference type="Pfam" id="PF07980"/>
    </source>
</evidence>
<feature type="domain" description="SusD-like N-terminal" evidence="7">
    <location>
        <begin position="24"/>
        <end position="219"/>
    </location>
</feature>
<dbReference type="Pfam" id="PF14322">
    <property type="entry name" value="SusD-like_3"/>
    <property type="match status" value="1"/>
</dbReference>
<comment type="subcellular location">
    <subcellularLocation>
        <location evidence="1">Cell outer membrane</location>
    </subcellularLocation>
</comment>
<keyword evidence="5" id="KW-0998">Cell outer membrane</keyword>
<name>A0A1H7HG34_OLID1</name>
<evidence type="ECO:0000256" key="5">
    <source>
        <dbReference type="ARBA" id="ARBA00023237"/>
    </source>
</evidence>
<keyword evidence="3" id="KW-0732">Signal</keyword>
<proteinExistence type="inferred from homology"/>
<keyword evidence="9" id="KW-1185">Reference proteome</keyword>
<dbReference type="RefSeq" id="WP_093317473.1">
    <property type="nucleotide sequence ID" value="NZ_FOAF01000001.1"/>
</dbReference>
<evidence type="ECO:0000313" key="8">
    <source>
        <dbReference type="EMBL" id="SEK48667.1"/>
    </source>
</evidence>
<dbReference type="Gene3D" id="1.25.40.390">
    <property type="match status" value="1"/>
</dbReference>
<dbReference type="SUPFAM" id="SSF48452">
    <property type="entry name" value="TPR-like"/>
    <property type="match status" value="1"/>
</dbReference>
<dbReference type="PROSITE" id="PS51257">
    <property type="entry name" value="PROKAR_LIPOPROTEIN"/>
    <property type="match status" value="1"/>
</dbReference>
<evidence type="ECO:0000313" key="9">
    <source>
        <dbReference type="Proteomes" id="UP000199421"/>
    </source>
</evidence>
<gene>
    <name evidence="8" type="ORF">SAMN05661044_00357</name>
</gene>
<sequence length="562" mass="63674">MKTIKNYSRLMLLLTGLLLSSCEKFLEEKNQSSLTEDPFYNTEAGITSAVNACYAGLRLWYGKEHGMGLSETGTDLLLRGGDNKANQISDYTVDLNGGQTNIKDMWDMYYRALNVCNTALVRLPESPLSETLKQQYEGEVRFLRAFYLFQIVQIWGGVVLNTDPTEGIVTTATRSSEEAFYDVINNDLNAAIASLKEGKSLDGRITQDAAKALLARVCLTQGSQYQNAAKYAEAATLAKELINSGRYTLFNDYKSLWDMSNAEGSTNSEVLFYVNYTNDDLLNGDFEAVAGKGNNSHLHFIMVYDRQEGLQRSIDYGRPFQRFMPSLHLLQLFNPSVDQRYDGSFQTVWLANKAGMQKGDSQVFPEMAFGDTAIVTLRDPVTNEQANRAKGRYKIYDRNTLYRADGTPALRSQFIQLSKFMDPTRLTVAQEWSSRDVFVIRLAELYLIAAEASLQSSPNEALSFINTLRRTRAKAGKEQDMEISSADLNIDFILEERARELAGEQIRWFDLKRTHQLLPYVQQYNPDAKNNIKEYHQVRPIPQSQLDAILNKDDFKQNPGYN</sequence>
<dbReference type="OrthoDB" id="5694214at2"/>
<dbReference type="InterPro" id="IPR033985">
    <property type="entry name" value="SusD-like_N"/>
</dbReference>
<dbReference type="EMBL" id="FOAF01000001">
    <property type="protein sequence ID" value="SEK48667.1"/>
    <property type="molecule type" value="Genomic_DNA"/>
</dbReference>
<dbReference type="InterPro" id="IPR011990">
    <property type="entry name" value="TPR-like_helical_dom_sf"/>
</dbReference>
<evidence type="ECO:0000256" key="3">
    <source>
        <dbReference type="ARBA" id="ARBA00022729"/>
    </source>
</evidence>
<dbReference type="GO" id="GO:0009279">
    <property type="term" value="C:cell outer membrane"/>
    <property type="evidence" value="ECO:0007669"/>
    <property type="project" value="UniProtKB-SubCell"/>
</dbReference>
<dbReference type="Proteomes" id="UP000199421">
    <property type="component" value="Unassembled WGS sequence"/>
</dbReference>
<comment type="similarity">
    <text evidence="2">Belongs to the SusD family.</text>
</comment>
<evidence type="ECO:0000256" key="1">
    <source>
        <dbReference type="ARBA" id="ARBA00004442"/>
    </source>
</evidence>
<reference evidence="9" key="1">
    <citation type="submission" date="2016-10" db="EMBL/GenBank/DDBJ databases">
        <authorList>
            <person name="Varghese N."/>
            <person name="Submissions S."/>
        </authorList>
    </citation>
    <scope>NUCLEOTIDE SEQUENCE [LARGE SCALE GENOMIC DNA]</scope>
    <source>
        <strain evidence="9">DSM 18733</strain>
    </source>
</reference>
<evidence type="ECO:0000256" key="2">
    <source>
        <dbReference type="ARBA" id="ARBA00006275"/>
    </source>
</evidence>
<organism evidence="8 9">
    <name type="scientific">Olivibacter domesticus</name>
    <name type="common">Pseudosphingobacterium domesticum</name>
    <dbReference type="NCBI Taxonomy" id="407022"/>
    <lineage>
        <taxon>Bacteria</taxon>
        <taxon>Pseudomonadati</taxon>
        <taxon>Bacteroidota</taxon>
        <taxon>Sphingobacteriia</taxon>
        <taxon>Sphingobacteriales</taxon>
        <taxon>Sphingobacteriaceae</taxon>
        <taxon>Olivibacter</taxon>
    </lineage>
</organism>
<protein>
    <submittedName>
        <fullName evidence="8">Starch-binding associating with outer membrane</fullName>
    </submittedName>
</protein>
<dbReference type="STRING" id="407022.SAMN05661044_00357"/>
<dbReference type="AlphaFoldDB" id="A0A1H7HG34"/>
<dbReference type="InterPro" id="IPR012944">
    <property type="entry name" value="SusD_RagB_dom"/>
</dbReference>
<accession>A0A1H7HG34</accession>